<dbReference type="InterPro" id="IPR011709">
    <property type="entry name" value="DEAD-box_helicase_OB_fold"/>
</dbReference>
<dbReference type="GO" id="GO:0016787">
    <property type="term" value="F:hydrolase activity"/>
    <property type="evidence" value="ECO:0007669"/>
    <property type="project" value="UniProtKB-KW"/>
</dbReference>
<dbReference type="OrthoDB" id="10253254at2759"/>
<organism evidence="10 11">
    <name type="scientific">Kockovaella imperatae</name>
    <dbReference type="NCBI Taxonomy" id="4999"/>
    <lineage>
        <taxon>Eukaryota</taxon>
        <taxon>Fungi</taxon>
        <taxon>Dikarya</taxon>
        <taxon>Basidiomycota</taxon>
        <taxon>Agaricomycotina</taxon>
        <taxon>Tremellomycetes</taxon>
        <taxon>Tremellales</taxon>
        <taxon>Cuniculitremaceae</taxon>
        <taxon>Kockovaella</taxon>
    </lineage>
</organism>
<dbReference type="SUPFAM" id="SSF52540">
    <property type="entry name" value="P-loop containing nucleoside triphosphate hydrolases"/>
    <property type="match status" value="1"/>
</dbReference>
<feature type="region of interest" description="Disordered" evidence="7">
    <location>
        <begin position="209"/>
        <end position="233"/>
    </location>
</feature>
<evidence type="ECO:0000256" key="3">
    <source>
        <dbReference type="ARBA" id="ARBA00022801"/>
    </source>
</evidence>
<dbReference type="InterPro" id="IPR027417">
    <property type="entry name" value="P-loop_NTPase"/>
</dbReference>
<evidence type="ECO:0000256" key="6">
    <source>
        <dbReference type="ARBA" id="ARBA00047984"/>
    </source>
</evidence>
<dbReference type="SMART" id="SM00847">
    <property type="entry name" value="HA2"/>
    <property type="match status" value="1"/>
</dbReference>
<feature type="region of interest" description="Disordered" evidence="7">
    <location>
        <begin position="1"/>
        <end position="74"/>
    </location>
</feature>
<dbReference type="InterPro" id="IPR048333">
    <property type="entry name" value="HA2_WH"/>
</dbReference>
<dbReference type="Gene3D" id="1.20.120.1080">
    <property type="match status" value="1"/>
</dbReference>
<evidence type="ECO:0000256" key="7">
    <source>
        <dbReference type="SAM" id="MobiDB-lite"/>
    </source>
</evidence>
<dbReference type="FunFam" id="3.40.50.300:FF:000145">
    <property type="entry name" value="probable ATP-dependent RNA helicase DHX40"/>
    <property type="match status" value="1"/>
</dbReference>
<dbReference type="STRING" id="4999.A0A1Y1UT26"/>
<dbReference type="RefSeq" id="XP_021874847.1">
    <property type="nucleotide sequence ID" value="XM_022012856.1"/>
</dbReference>
<dbReference type="PANTHER" id="PTHR18934:SF118">
    <property type="entry name" value="ATP-DEPENDENT RNA HELICASE DHX33"/>
    <property type="match status" value="1"/>
</dbReference>
<evidence type="ECO:0000256" key="5">
    <source>
        <dbReference type="ARBA" id="ARBA00022840"/>
    </source>
</evidence>
<keyword evidence="5" id="KW-0067">ATP-binding</keyword>
<dbReference type="InterPro" id="IPR003593">
    <property type="entry name" value="AAA+_ATPase"/>
</dbReference>
<dbReference type="GO" id="GO:0045943">
    <property type="term" value="P:positive regulation of transcription by RNA polymerase I"/>
    <property type="evidence" value="ECO:0007669"/>
    <property type="project" value="TreeGrafter"/>
</dbReference>
<dbReference type="Pfam" id="PF07717">
    <property type="entry name" value="OB_NTP_bind"/>
    <property type="match status" value="1"/>
</dbReference>
<feature type="domain" description="Helicase C-terminal" evidence="9">
    <location>
        <begin position="356"/>
        <end position="534"/>
    </location>
</feature>
<protein>
    <recommendedName>
        <fullName evidence="1">RNA helicase</fullName>
        <ecNumber evidence="1">3.6.4.13</ecNumber>
    </recommendedName>
</protein>
<evidence type="ECO:0000259" key="9">
    <source>
        <dbReference type="PROSITE" id="PS51194"/>
    </source>
</evidence>
<dbReference type="InterPro" id="IPR007502">
    <property type="entry name" value="Helicase-assoc_dom"/>
</dbReference>
<dbReference type="Gene3D" id="3.40.50.300">
    <property type="entry name" value="P-loop containing nucleotide triphosphate hydrolases"/>
    <property type="match status" value="2"/>
</dbReference>
<dbReference type="PROSITE" id="PS51192">
    <property type="entry name" value="HELICASE_ATP_BIND_1"/>
    <property type="match status" value="1"/>
</dbReference>
<sequence>MALTISAQSPAGPSRRPFTRTANFESDDEEAGVVEDHHDSLSARDGKGEQRMNGVQKRIKRGHDREDDGVEGKRKRGLRAEELFQTRQDLPFYQARKGILEEIMNHDTTIIIGETGCGKSTQLPQLLRSHAISRHYYSPDNLDAPASKRGPTIAITQPRRLPTISLATRVAEEMGVMLGGPVGYTVRFEDVSSHSTRVRYMTEGVLMRELTNGDRSQSGEEGPSATDGTRPGAVGDESLNLLLKYDIVIIDEAHERTLNTDFLCGILKRVQQIRKQMVEAGKETEQPSVNGDTKGKRKTKETVTELKIVIMSATLDPTKFQRFFETGRDTLLVKGRMFDVATRHLSKSADDLVESAATQAMVIHESPKSSGDILIFMPGADDIEKCCELLRNASDGLSEGHDKLQVLPLFAALPPSAQARIFAPAPPNTRRVVVATNIAETSITIPGIAYVIDTGFKKEKNYIFQSRGTVEHLEKKPISQAAAWQRTGRAGRERSGECFRLYTKQALDKLEPFDKPEIQRCNLSAAVLQLIAMSFNPVNFDFVDNPGRDPLNGALQQLAGLNAIKSPTEITPLGRAMLHYPLDPSHARILLAAFDFGCPSEIIDILSLLNAGELWIDISSEREGISEARNKFLAREGDHLTSFNAFQAYLAVREQKATPQKWCRDNFVNPRTLVQAIKIRDQIRLLAERDGRDWRGSCGSDKSVVVRALLQGLYANTAAIQPDGSYRQIGGTLQVKIHPGSVLMSKKVPAILYDELAFTSGIYARGVSAFEQHWLADTPWATHMPQA</sequence>
<proteinExistence type="predicted"/>
<dbReference type="InterPro" id="IPR014001">
    <property type="entry name" value="Helicase_ATP-bd"/>
</dbReference>
<evidence type="ECO:0000256" key="1">
    <source>
        <dbReference type="ARBA" id="ARBA00012552"/>
    </source>
</evidence>
<dbReference type="SMART" id="SM00382">
    <property type="entry name" value="AAA"/>
    <property type="match status" value="1"/>
</dbReference>
<dbReference type="PROSITE" id="PS51194">
    <property type="entry name" value="HELICASE_CTER"/>
    <property type="match status" value="1"/>
</dbReference>
<feature type="compositionally biased region" description="Polar residues" evidence="7">
    <location>
        <begin position="1"/>
        <end position="11"/>
    </location>
</feature>
<dbReference type="GO" id="GO:0003724">
    <property type="term" value="F:RNA helicase activity"/>
    <property type="evidence" value="ECO:0007669"/>
    <property type="project" value="UniProtKB-EC"/>
</dbReference>
<reference evidence="10 11" key="1">
    <citation type="submission" date="2017-03" db="EMBL/GenBank/DDBJ databases">
        <title>Widespread Adenine N6-methylation of Active Genes in Fungi.</title>
        <authorList>
            <consortium name="DOE Joint Genome Institute"/>
            <person name="Mondo S.J."/>
            <person name="Dannebaum R.O."/>
            <person name="Kuo R.C."/>
            <person name="Louie K.B."/>
            <person name="Bewick A.J."/>
            <person name="Labutti K."/>
            <person name="Haridas S."/>
            <person name="Kuo A."/>
            <person name="Salamov A."/>
            <person name="Ahrendt S.R."/>
            <person name="Lau R."/>
            <person name="Bowen B.P."/>
            <person name="Lipzen A."/>
            <person name="Sullivan W."/>
            <person name="Andreopoulos W.B."/>
            <person name="Clum A."/>
            <person name="Lindquist E."/>
            <person name="Daum C."/>
            <person name="Northen T.R."/>
            <person name="Ramamoorthy G."/>
            <person name="Schmitz R.J."/>
            <person name="Gryganskyi A."/>
            <person name="Culley D."/>
            <person name="Magnuson J."/>
            <person name="James T.Y."/>
            <person name="O'Malley M.A."/>
            <person name="Stajich J.E."/>
            <person name="Spatafora J.W."/>
            <person name="Visel A."/>
            <person name="Grigoriev I.V."/>
        </authorList>
    </citation>
    <scope>NUCLEOTIDE SEQUENCE [LARGE SCALE GENOMIC DNA]</scope>
    <source>
        <strain evidence="10 11">NRRL Y-17943</strain>
    </source>
</reference>
<dbReference type="Pfam" id="PF21010">
    <property type="entry name" value="HA2_C"/>
    <property type="match status" value="1"/>
</dbReference>
<evidence type="ECO:0000256" key="2">
    <source>
        <dbReference type="ARBA" id="ARBA00022741"/>
    </source>
</evidence>
<dbReference type="SMART" id="SM00487">
    <property type="entry name" value="DEXDc"/>
    <property type="match status" value="1"/>
</dbReference>
<dbReference type="Pfam" id="PF00271">
    <property type="entry name" value="Helicase_C"/>
    <property type="match status" value="1"/>
</dbReference>
<gene>
    <name evidence="10" type="ORF">BD324DRAFT_46402</name>
</gene>
<keyword evidence="4 10" id="KW-0347">Helicase</keyword>
<dbReference type="InParanoid" id="A0A1Y1UT26"/>
<dbReference type="CDD" id="cd18791">
    <property type="entry name" value="SF2_C_RHA"/>
    <property type="match status" value="1"/>
</dbReference>
<dbReference type="GeneID" id="33554664"/>
<dbReference type="Proteomes" id="UP000193218">
    <property type="component" value="Unassembled WGS sequence"/>
</dbReference>
<evidence type="ECO:0000313" key="11">
    <source>
        <dbReference type="Proteomes" id="UP000193218"/>
    </source>
</evidence>
<dbReference type="Pfam" id="PF04408">
    <property type="entry name" value="WHD_HA2"/>
    <property type="match status" value="1"/>
</dbReference>
<evidence type="ECO:0000259" key="8">
    <source>
        <dbReference type="PROSITE" id="PS51192"/>
    </source>
</evidence>
<dbReference type="GO" id="GO:0005524">
    <property type="term" value="F:ATP binding"/>
    <property type="evidence" value="ECO:0007669"/>
    <property type="project" value="UniProtKB-KW"/>
</dbReference>
<dbReference type="SMART" id="SM00490">
    <property type="entry name" value="HELICc"/>
    <property type="match status" value="1"/>
</dbReference>
<name>A0A1Y1UT26_9TREE</name>
<feature type="compositionally biased region" description="Basic and acidic residues" evidence="7">
    <location>
        <begin position="34"/>
        <end position="50"/>
    </location>
</feature>
<feature type="domain" description="Helicase ATP-binding" evidence="8">
    <location>
        <begin position="100"/>
        <end position="333"/>
    </location>
</feature>
<dbReference type="GO" id="GO:0003725">
    <property type="term" value="F:double-stranded RNA binding"/>
    <property type="evidence" value="ECO:0007669"/>
    <property type="project" value="TreeGrafter"/>
</dbReference>
<accession>A0A1Y1UT26</accession>
<dbReference type="InterPro" id="IPR001650">
    <property type="entry name" value="Helicase_C-like"/>
</dbReference>
<keyword evidence="11" id="KW-1185">Reference proteome</keyword>
<dbReference type="EMBL" id="NBSH01000001">
    <property type="protein sequence ID" value="ORX41168.1"/>
    <property type="molecule type" value="Genomic_DNA"/>
</dbReference>
<feature type="compositionally biased region" description="Basic and acidic residues" evidence="7">
    <location>
        <begin position="63"/>
        <end position="74"/>
    </location>
</feature>
<evidence type="ECO:0000313" key="10">
    <source>
        <dbReference type="EMBL" id="ORX41168.1"/>
    </source>
</evidence>
<dbReference type="GO" id="GO:0005730">
    <property type="term" value="C:nucleolus"/>
    <property type="evidence" value="ECO:0007669"/>
    <property type="project" value="TreeGrafter"/>
</dbReference>
<evidence type="ECO:0000256" key="4">
    <source>
        <dbReference type="ARBA" id="ARBA00022806"/>
    </source>
</evidence>
<dbReference type="PANTHER" id="PTHR18934">
    <property type="entry name" value="ATP-DEPENDENT RNA HELICASE"/>
    <property type="match status" value="1"/>
</dbReference>
<dbReference type="AlphaFoldDB" id="A0A1Y1UT26"/>
<comment type="caution">
    <text evidence="10">The sequence shown here is derived from an EMBL/GenBank/DDBJ whole genome shotgun (WGS) entry which is preliminary data.</text>
</comment>
<keyword evidence="3" id="KW-0378">Hydrolase</keyword>
<dbReference type="EC" id="3.6.4.13" evidence="1"/>
<comment type="catalytic activity">
    <reaction evidence="6">
        <text>ATP + H2O = ADP + phosphate + H(+)</text>
        <dbReference type="Rhea" id="RHEA:13065"/>
        <dbReference type="ChEBI" id="CHEBI:15377"/>
        <dbReference type="ChEBI" id="CHEBI:15378"/>
        <dbReference type="ChEBI" id="CHEBI:30616"/>
        <dbReference type="ChEBI" id="CHEBI:43474"/>
        <dbReference type="ChEBI" id="CHEBI:456216"/>
        <dbReference type="EC" id="3.6.4.13"/>
    </reaction>
</comment>
<keyword evidence="2" id="KW-0547">Nucleotide-binding</keyword>